<organism evidence="1 2">
    <name type="scientific">Clostridium pasteurianum BC1</name>
    <dbReference type="NCBI Taxonomy" id="86416"/>
    <lineage>
        <taxon>Bacteria</taxon>
        <taxon>Bacillati</taxon>
        <taxon>Bacillota</taxon>
        <taxon>Clostridia</taxon>
        <taxon>Eubacteriales</taxon>
        <taxon>Clostridiaceae</taxon>
        <taxon>Clostridium</taxon>
    </lineage>
</organism>
<dbReference type="KEGG" id="cpas:Clopa_2077"/>
<dbReference type="Proteomes" id="UP000013523">
    <property type="component" value="Chromosome"/>
</dbReference>
<dbReference type="AlphaFoldDB" id="R4KBF1"/>
<dbReference type="OrthoDB" id="2878969at2"/>
<dbReference type="Pfam" id="PF03683">
    <property type="entry name" value="UPF0175"/>
    <property type="match status" value="1"/>
</dbReference>
<dbReference type="RefSeq" id="WP_015615268.1">
    <property type="nucleotide sequence ID" value="NC_021182.1"/>
</dbReference>
<dbReference type="PATRIC" id="fig|86416.3.peg.2050"/>
<proteinExistence type="predicted"/>
<accession>R4KBF1</accession>
<evidence type="ECO:0000313" key="1">
    <source>
        <dbReference type="EMBL" id="AGK96960.1"/>
    </source>
</evidence>
<dbReference type="eggNOG" id="COG2886">
    <property type="taxonomic scope" value="Bacteria"/>
</dbReference>
<sequence length="91" mass="10197">MGAEKIKVDLNLSNDLIPLLKELGLSKSLNDITISIAIALFTSKSVSLARAAEISEMDLSDFITLLKNKNIPWNEYTEDEFHLDEIALKDF</sequence>
<dbReference type="EMBL" id="CP003261">
    <property type="protein sequence ID" value="AGK96960.1"/>
    <property type="molecule type" value="Genomic_DNA"/>
</dbReference>
<name>R4KBF1_CLOPA</name>
<dbReference type="HOGENOM" id="CLU_154570_3_0_9"/>
<protein>
    <submittedName>
        <fullName evidence="1">Uncharacterized small protein</fullName>
    </submittedName>
</protein>
<gene>
    <name evidence="1" type="ORF">Clopa_2077</name>
</gene>
<evidence type="ECO:0000313" key="2">
    <source>
        <dbReference type="Proteomes" id="UP000013523"/>
    </source>
</evidence>
<dbReference type="STRING" id="86416.Clopa_2077"/>
<reference evidence="1 2" key="1">
    <citation type="submission" date="2012-01" db="EMBL/GenBank/DDBJ databases">
        <title>Complete sequence of chromosome of Clostridium pasteurianum BC1.</title>
        <authorList>
            <consortium name="US DOE Joint Genome Institute"/>
            <person name="Lucas S."/>
            <person name="Han J."/>
            <person name="Lapidus A."/>
            <person name="Cheng J.-F."/>
            <person name="Goodwin L."/>
            <person name="Pitluck S."/>
            <person name="Peters L."/>
            <person name="Mikhailova N."/>
            <person name="Teshima H."/>
            <person name="Detter J.C."/>
            <person name="Han C."/>
            <person name="Tapia R."/>
            <person name="Land M."/>
            <person name="Hauser L."/>
            <person name="Kyrpides N."/>
            <person name="Ivanova N."/>
            <person name="Pagani I."/>
            <person name="Dunn J."/>
            <person name="Taghavi S."/>
            <person name="Francis A."/>
            <person name="van der Lelie D."/>
            <person name="Woyke T."/>
        </authorList>
    </citation>
    <scope>NUCLEOTIDE SEQUENCE [LARGE SCALE GENOMIC DNA]</scope>
    <source>
        <strain evidence="1 2">BC1</strain>
    </source>
</reference>
<dbReference type="InterPro" id="IPR005368">
    <property type="entry name" value="UPF0175"/>
</dbReference>
<keyword evidence="2" id="KW-1185">Reference proteome</keyword>